<dbReference type="Pfam" id="PF13456">
    <property type="entry name" value="RVT_3"/>
    <property type="match status" value="1"/>
</dbReference>
<dbReference type="GO" id="GO:0004523">
    <property type="term" value="F:RNA-DNA hybrid ribonuclease activity"/>
    <property type="evidence" value="ECO:0007669"/>
    <property type="project" value="InterPro"/>
</dbReference>
<evidence type="ECO:0000313" key="3">
    <source>
        <dbReference type="Proteomes" id="UP000236291"/>
    </source>
</evidence>
<dbReference type="InterPro" id="IPR044730">
    <property type="entry name" value="RNase_H-like_dom_plant"/>
</dbReference>
<dbReference type="AlphaFoldDB" id="A0A2K3MTX7"/>
<feature type="domain" description="RNase H type-1" evidence="1">
    <location>
        <begin position="149"/>
        <end position="278"/>
    </location>
</feature>
<name>A0A2K3MTX7_TRIPR</name>
<dbReference type="InterPro" id="IPR036397">
    <property type="entry name" value="RNaseH_sf"/>
</dbReference>
<reference evidence="2 3" key="1">
    <citation type="journal article" date="2014" name="Am. J. Bot.">
        <title>Genome assembly and annotation for red clover (Trifolium pratense; Fabaceae).</title>
        <authorList>
            <person name="Istvanek J."/>
            <person name="Jaros M."/>
            <person name="Krenek A."/>
            <person name="Repkova J."/>
        </authorList>
    </citation>
    <scope>NUCLEOTIDE SEQUENCE [LARGE SCALE GENOMIC DNA]</scope>
    <source>
        <strain evidence="3">cv. Tatra</strain>
        <tissue evidence="2">Young leaves</tissue>
    </source>
</reference>
<gene>
    <name evidence="2" type="ORF">L195_g017443</name>
</gene>
<dbReference type="InterPro" id="IPR002156">
    <property type="entry name" value="RNaseH_domain"/>
</dbReference>
<protein>
    <submittedName>
        <fullName evidence="2">Ribonuclease H</fullName>
    </submittedName>
</protein>
<organism evidence="2 3">
    <name type="scientific">Trifolium pratense</name>
    <name type="common">Red clover</name>
    <dbReference type="NCBI Taxonomy" id="57577"/>
    <lineage>
        <taxon>Eukaryota</taxon>
        <taxon>Viridiplantae</taxon>
        <taxon>Streptophyta</taxon>
        <taxon>Embryophyta</taxon>
        <taxon>Tracheophyta</taxon>
        <taxon>Spermatophyta</taxon>
        <taxon>Magnoliopsida</taxon>
        <taxon>eudicotyledons</taxon>
        <taxon>Gunneridae</taxon>
        <taxon>Pentapetalae</taxon>
        <taxon>rosids</taxon>
        <taxon>fabids</taxon>
        <taxon>Fabales</taxon>
        <taxon>Fabaceae</taxon>
        <taxon>Papilionoideae</taxon>
        <taxon>50 kb inversion clade</taxon>
        <taxon>NPAAA clade</taxon>
        <taxon>Hologalegina</taxon>
        <taxon>IRL clade</taxon>
        <taxon>Trifolieae</taxon>
        <taxon>Trifolium</taxon>
    </lineage>
</organism>
<accession>A0A2K3MTX7</accession>
<evidence type="ECO:0000259" key="1">
    <source>
        <dbReference type="PROSITE" id="PS50879"/>
    </source>
</evidence>
<dbReference type="Gene3D" id="3.30.420.10">
    <property type="entry name" value="Ribonuclease H-like superfamily/Ribonuclease H"/>
    <property type="match status" value="1"/>
</dbReference>
<comment type="caution">
    <text evidence="2">The sequence shown here is derived from an EMBL/GenBank/DDBJ whole genome shotgun (WGS) entry which is preliminary data.</text>
</comment>
<proteinExistence type="predicted"/>
<reference evidence="2 3" key="2">
    <citation type="journal article" date="2017" name="Front. Plant Sci.">
        <title>Gene Classification and Mining of Molecular Markers Useful in Red Clover (Trifolium pratense) Breeding.</title>
        <authorList>
            <person name="Istvanek J."/>
            <person name="Dluhosova J."/>
            <person name="Dluhos P."/>
            <person name="Patkova L."/>
            <person name="Nedelnik J."/>
            <person name="Repkova J."/>
        </authorList>
    </citation>
    <scope>NUCLEOTIDE SEQUENCE [LARGE SCALE GENOMIC DNA]</scope>
    <source>
        <strain evidence="3">cv. Tatra</strain>
        <tissue evidence="2">Young leaves</tissue>
    </source>
</reference>
<dbReference type="SUPFAM" id="SSF53098">
    <property type="entry name" value="Ribonuclease H-like"/>
    <property type="match status" value="1"/>
</dbReference>
<dbReference type="ExpressionAtlas" id="A0A2K3MTX7">
    <property type="expression patterns" value="baseline"/>
</dbReference>
<dbReference type="GO" id="GO:0003676">
    <property type="term" value="F:nucleic acid binding"/>
    <property type="evidence" value="ECO:0007669"/>
    <property type="project" value="InterPro"/>
</dbReference>
<dbReference type="PANTHER" id="PTHR47723:SF19">
    <property type="entry name" value="POLYNUCLEOTIDYL TRANSFERASE, RIBONUCLEASE H-LIKE SUPERFAMILY PROTEIN"/>
    <property type="match status" value="1"/>
</dbReference>
<dbReference type="Proteomes" id="UP000236291">
    <property type="component" value="Unassembled WGS sequence"/>
</dbReference>
<dbReference type="PROSITE" id="PS50879">
    <property type="entry name" value="RNASE_H_1"/>
    <property type="match status" value="1"/>
</dbReference>
<sequence>MQQQLIHCNIYHVAQHCEVPIYLDGARVCDLVDEDGRWNWQIFRDWMPSDIQGKIAAILLPSAVNGCDEQAGIGGNNKDFSVAAMYEHICGFDRRNAQLMWKKTWQLNVTEQVVPLEERNTFFMENLEQWIYSNLSKGAKGRTVGSPPCGNFVKLNTDGACKDQGRAGCGGIIRGSQGEWLGGFARGLGNCSAIVAELWGVAKGLSYARRLGFTAVELNVDSVVLVQAIKTGRFSSSVGLPLVKHIRRMLESDWEIKIEHAYKESNKCAYALANIGCHLDRETIFYDSCPIPIKELLLAE</sequence>
<dbReference type="PANTHER" id="PTHR47723">
    <property type="entry name" value="OS05G0353850 PROTEIN"/>
    <property type="match status" value="1"/>
</dbReference>
<dbReference type="CDD" id="cd06222">
    <property type="entry name" value="RNase_H_like"/>
    <property type="match status" value="1"/>
</dbReference>
<evidence type="ECO:0000313" key="2">
    <source>
        <dbReference type="EMBL" id="PNX94270.1"/>
    </source>
</evidence>
<dbReference type="InterPro" id="IPR053151">
    <property type="entry name" value="RNase_H-like"/>
</dbReference>
<dbReference type="InterPro" id="IPR012337">
    <property type="entry name" value="RNaseH-like_sf"/>
</dbReference>
<dbReference type="EMBL" id="ASHM01012318">
    <property type="protein sequence ID" value="PNX94270.1"/>
    <property type="molecule type" value="Genomic_DNA"/>
</dbReference>